<reference evidence="2 3" key="1">
    <citation type="submission" date="2024-07" db="EMBL/GenBank/DDBJ databases">
        <title>Chromosome-level genome assembly of the water stick insect Ranatra chinensis (Heteroptera: Nepidae).</title>
        <authorList>
            <person name="Liu X."/>
        </authorList>
    </citation>
    <scope>NUCLEOTIDE SEQUENCE [LARGE SCALE GENOMIC DNA]</scope>
    <source>
        <strain evidence="2">Cailab_2021Rc</strain>
        <tissue evidence="2">Muscle</tissue>
    </source>
</reference>
<organism evidence="2 3">
    <name type="scientific">Ranatra chinensis</name>
    <dbReference type="NCBI Taxonomy" id="642074"/>
    <lineage>
        <taxon>Eukaryota</taxon>
        <taxon>Metazoa</taxon>
        <taxon>Ecdysozoa</taxon>
        <taxon>Arthropoda</taxon>
        <taxon>Hexapoda</taxon>
        <taxon>Insecta</taxon>
        <taxon>Pterygota</taxon>
        <taxon>Neoptera</taxon>
        <taxon>Paraneoptera</taxon>
        <taxon>Hemiptera</taxon>
        <taxon>Heteroptera</taxon>
        <taxon>Panheteroptera</taxon>
        <taxon>Nepomorpha</taxon>
        <taxon>Nepidae</taxon>
        <taxon>Ranatrinae</taxon>
        <taxon>Ranatra</taxon>
    </lineage>
</organism>
<feature type="region of interest" description="Disordered" evidence="1">
    <location>
        <begin position="66"/>
        <end position="90"/>
    </location>
</feature>
<dbReference type="Proteomes" id="UP001558652">
    <property type="component" value="Unassembled WGS sequence"/>
</dbReference>
<feature type="compositionally biased region" description="Low complexity" evidence="1">
    <location>
        <begin position="204"/>
        <end position="216"/>
    </location>
</feature>
<evidence type="ECO:0000313" key="3">
    <source>
        <dbReference type="Proteomes" id="UP001558652"/>
    </source>
</evidence>
<sequence length="530" mass="58442">MKLIKPTISYLVCPSEKPLEAKQIKPTTSYVMSPSEKPTEAKEIKPTVSYVVCPSEKSLEAKQIKPAVSNVARPSEKPSGSKQTSPTVSYIVRPSEKPLEAKQIKPTVGYVVCPSERSLEAKEIKPTQGYDVRPSEKPLEIKQTKPTVSYAMHPSEKPLNTPCLCPFEKTTCSASTEYAEGAEESTEEIVSSKQEVALSTEAPKSAASTTEVSSKTETTEYHGTEGNKLEQTSEAFKPEPEQENLKPEQGPTTVQNKPEPRPEPEGHKPETEPEPLPSGQGGSEGVGQGEATTPPGHPTQTQGEHDEFGGIGNTQDKGVGPSGGQGKGGGNVGTLSEAPSTQQAPGGNETEPMPETDRASTTPPNELLDLSCKLIHSDPSKSVETVQLKCFQGKKKTVGRHASRHPKRRRNAVRLHGQKFRVGRAIAREHDPHVTTNQKDNEHLRKTISIEIQKKPNELKTQYKKHRKRFGPSEAKKQYDKGTPKGPKRHERFNHFGFDRIIGCSQMTKKTPVHYENYFRPKNTRPYYYE</sequence>
<feature type="compositionally biased region" description="Low complexity" evidence="1">
    <location>
        <begin position="289"/>
        <end position="302"/>
    </location>
</feature>
<feature type="compositionally biased region" description="Gly residues" evidence="1">
    <location>
        <begin position="320"/>
        <end position="332"/>
    </location>
</feature>
<dbReference type="EMBL" id="JBFDAA010000005">
    <property type="protein sequence ID" value="KAL1132612.1"/>
    <property type="molecule type" value="Genomic_DNA"/>
</dbReference>
<feature type="region of interest" description="Disordered" evidence="1">
    <location>
        <begin position="464"/>
        <end position="492"/>
    </location>
</feature>
<accession>A0ABD0YYW3</accession>
<dbReference type="AlphaFoldDB" id="A0ABD0YYW3"/>
<feature type="compositionally biased region" description="Basic and acidic residues" evidence="1">
    <location>
        <begin position="236"/>
        <end position="246"/>
    </location>
</feature>
<keyword evidence="3" id="KW-1185">Reference proteome</keyword>
<feature type="compositionally biased region" description="Basic and acidic residues" evidence="1">
    <location>
        <begin position="474"/>
        <end position="483"/>
    </location>
</feature>
<comment type="caution">
    <text evidence="2">The sequence shown here is derived from an EMBL/GenBank/DDBJ whole genome shotgun (WGS) entry which is preliminary data.</text>
</comment>
<evidence type="ECO:0000256" key="1">
    <source>
        <dbReference type="SAM" id="MobiDB-lite"/>
    </source>
</evidence>
<evidence type="ECO:0000313" key="2">
    <source>
        <dbReference type="EMBL" id="KAL1132612.1"/>
    </source>
</evidence>
<protein>
    <submittedName>
        <fullName evidence="2">Uncharacterized protein</fullName>
    </submittedName>
</protein>
<feature type="compositionally biased region" description="Gly residues" evidence="1">
    <location>
        <begin position="279"/>
        <end position="288"/>
    </location>
</feature>
<feature type="region of interest" description="Disordered" evidence="1">
    <location>
        <begin position="178"/>
        <end position="367"/>
    </location>
</feature>
<gene>
    <name evidence="2" type="ORF">AAG570_010564</name>
</gene>
<feature type="compositionally biased region" description="Basic and acidic residues" evidence="1">
    <location>
        <begin position="258"/>
        <end position="271"/>
    </location>
</feature>
<feature type="compositionally biased region" description="Basic and acidic residues" evidence="1">
    <location>
        <begin position="217"/>
        <end position="228"/>
    </location>
</feature>
<proteinExistence type="predicted"/>
<feature type="compositionally biased region" description="Polar residues" evidence="1">
    <location>
        <begin position="78"/>
        <end position="88"/>
    </location>
</feature>
<name>A0ABD0YYW3_9HEMI</name>